<evidence type="ECO:0000313" key="2">
    <source>
        <dbReference type="Proteomes" id="UP000516590"/>
    </source>
</evidence>
<accession>A0A7L8G4W1</accession>
<dbReference type="EMBL" id="MT708544">
    <property type="protein sequence ID" value="QOE32102.1"/>
    <property type="molecule type" value="Genomic_DNA"/>
</dbReference>
<gene>
    <name evidence="1" type="ORF">CPT_Palo_043</name>
</gene>
<dbReference type="Proteomes" id="UP000516590">
    <property type="component" value="Segment"/>
</dbReference>
<reference evidence="1 2" key="1">
    <citation type="submission" date="2020-07" db="EMBL/GenBank/DDBJ databases">
        <title>Complete genome sequence of Rhizobium phaseoli phage Palo.</title>
        <authorList>
            <person name="Nabhani A."/>
            <person name="Rushing L."/>
            <person name="Newkirk H."/>
            <person name="Gonzalez C."/>
            <person name="Young R."/>
            <person name="Liu M."/>
        </authorList>
    </citation>
    <scope>NUCLEOTIDE SEQUENCE [LARGE SCALE GENOMIC DNA]</scope>
</reference>
<sequence>MSTDVTGPNLSDVDRALMIEEYGGAVESQFAKDSYMRQYISIRPVHGTDTITNNRVGKTSLKKLVPGVRPPADPTPFGKVSLTVDTVVLARDTRSMLNEFQIHFSAREALGKDHGKQVGKFFDEAFIIMGIKGALTAAPDFGMGAEKNSIGAGKSVTLATAGDEADPDLLARAITDVLVRMEEEEAPVEEMLIFVRPTEYDTLLNNNKLTSSEFSPGNGDYAKQRITLIANTRIVKSARIPRAENDDHFLSNDTNGNAYNIAGAETKAMAVIIHPNSFLAGETIPLTSDVFFSKEEKTWYIDSWLSFGVAVNRPDLCGAVFAA</sequence>
<proteinExistence type="predicted"/>
<organism evidence="1 2">
    <name type="scientific">Rhizobium phage Palo</name>
    <dbReference type="NCBI Taxonomy" id="2767573"/>
    <lineage>
        <taxon>Viruses</taxon>
        <taxon>Duplodnaviria</taxon>
        <taxon>Heunggongvirae</taxon>
        <taxon>Uroviricota</taxon>
        <taxon>Caudoviricetes</taxon>
        <taxon>Autographivirales</taxon>
        <taxon>Dunnvirinae</taxon>
        <taxon>Palovirus</taxon>
        <taxon>Palovirus palo</taxon>
    </lineage>
</organism>
<protein>
    <submittedName>
        <fullName evidence="1">Major capsid protein</fullName>
    </submittedName>
</protein>
<keyword evidence="2" id="KW-1185">Reference proteome</keyword>
<name>A0A7L8G4W1_9CAUD</name>
<evidence type="ECO:0000313" key="1">
    <source>
        <dbReference type="EMBL" id="QOE32102.1"/>
    </source>
</evidence>